<evidence type="ECO:0000256" key="7">
    <source>
        <dbReference type="ARBA" id="ARBA00034247"/>
    </source>
</evidence>
<dbReference type="GO" id="GO:0052621">
    <property type="term" value="F:diguanylate cyclase activity"/>
    <property type="evidence" value="ECO:0007669"/>
    <property type="project" value="UniProtKB-EC"/>
</dbReference>
<dbReference type="RefSeq" id="WP_078318840.1">
    <property type="nucleotide sequence ID" value="NZ_FXTS01000002.1"/>
</dbReference>
<dbReference type="PANTHER" id="PTHR45138">
    <property type="entry name" value="REGULATORY COMPONENTS OF SENSORY TRANSDUCTION SYSTEM"/>
    <property type="match status" value="1"/>
</dbReference>
<name>A0A1T1HCQ3_OCELI</name>
<accession>A0A1T1HCQ3</accession>
<dbReference type="STRING" id="966.BTA35_0205570"/>
<evidence type="ECO:0000256" key="4">
    <source>
        <dbReference type="ARBA" id="ARBA00022692"/>
    </source>
</evidence>
<dbReference type="Gene3D" id="3.30.450.350">
    <property type="entry name" value="CHASE domain"/>
    <property type="match status" value="1"/>
</dbReference>
<dbReference type="EC" id="2.7.7.65" evidence="3"/>
<comment type="caution">
    <text evidence="10">The sequence shown here is derived from an EMBL/GenBank/DDBJ whole genome shotgun (WGS) entry which is preliminary data.</text>
</comment>
<dbReference type="SUPFAM" id="SSF55073">
    <property type="entry name" value="Nucleotide cyclase"/>
    <property type="match status" value="1"/>
</dbReference>
<gene>
    <name evidence="10" type="ORF">BTA35_0205570</name>
</gene>
<dbReference type="PANTHER" id="PTHR45138:SF9">
    <property type="entry name" value="DIGUANYLATE CYCLASE DGCM-RELATED"/>
    <property type="match status" value="1"/>
</dbReference>
<protein>
    <recommendedName>
        <fullName evidence="3">diguanylate cyclase</fullName>
        <ecNumber evidence="3">2.7.7.65</ecNumber>
    </recommendedName>
</protein>
<dbReference type="Proteomes" id="UP000190064">
    <property type="component" value="Unassembled WGS sequence"/>
</dbReference>
<evidence type="ECO:0000256" key="6">
    <source>
        <dbReference type="ARBA" id="ARBA00023136"/>
    </source>
</evidence>
<comment type="subcellular location">
    <subcellularLocation>
        <location evidence="2">Membrane</location>
    </subcellularLocation>
</comment>
<proteinExistence type="predicted"/>
<dbReference type="Gene3D" id="3.30.70.270">
    <property type="match status" value="1"/>
</dbReference>
<keyword evidence="11" id="KW-1185">Reference proteome</keyword>
<evidence type="ECO:0000256" key="8">
    <source>
        <dbReference type="SAM" id="Phobius"/>
    </source>
</evidence>
<dbReference type="CDD" id="cd01949">
    <property type="entry name" value="GGDEF"/>
    <property type="match status" value="1"/>
</dbReference>
<comment type="cofactor">
    <cofactor evidence="1">
        <name>Mg(2+)</name>
        <dbReference type="ChEBI" id="CHEBI:18420"/>
    </cofactor>
</comment>
<evidence type="ECO:0000256" key="1">
    <source>
        <dbReference type="ARBA" id="ARBA00001946"/>
    </source>
</evidence>
<dbReference type="GO" id="GO:0043709">
    <property type="term" value="P:cell adhesion involved in single-species biofilm formation"/>
    <property type="evidence" value="ECO:0007669"/>
    <property type="project" value="TreeGrafter"/>
</dbReference>
<evidence type="ECO:0000256" key="2">
    <source>
        <dbReference type="ARBA" id="ARBA00004370"/>
    </source>
</evidence>
<dbReference type="AlphaFoldDB" id="A0A1T1HCQ3"/>
<feature type="transmembrane region" description="Helical" evidence="8">
    <location>
        <begin position="311"/>
        <end position="332"/>
    </location>
</feature>
<dbReference type="InterPro" id="IPR050469">
    <property type="entry name" value="Diguanylate_Cyclase"/>
</dbReference>
<evidence type="ECO:0000256" key="5">
    <source>
        <dbReference type="ARBA" id="ARBA00022989"/>
    </source>
</evidence>
<dbReference type="NCBIfam" id="TIGR00254">
    <property type="entry name" value="GGDEF"/>
    <property type="match status" value="1"/>
</dbReference>
<reference evidence="10" key="1">
    <citation type="submission" date="2017-02" db="EMBL/GenBank/DDBJ databases">
        <title>Draft Genome Sequence of the Salt Water Bacterium Oceanospirillum linum ATCC 11336.</title>
        <authorList>
            <person name="Trachtenberg A.M."/>
            <person name="Carney J.G."/>
            <person name="Linnane J.D."/>
            <person name="Rheaume B.A."/>
            <person name="Pitts N.L."/>
            <person name="Mykles D.L."/>
            <person name="Maclea K.S."/>
        </authorList>
    </citation>
    <scope>NUCLEOTIDE SEQUENCE [LARGE SCALE GENOMIC DNA]</scope>
    <source>
        <strain evidence="10">ATCC 11336</strain>
    </source>
</reference>
<dbReference type="InterPro" id="IPR000160">
    <property type="entry name" value="GGDEF_dom"/>
</dbReference>
<dbReference type="InterPro" id="IPR029787">
    <property type="entry name" value="Nucleotide_cyclase"/>
</dbReference>
<dbReference type="FunFam" id="3.30.70.270:FF:000001">
    <property type="entry name" value="Diguanylate cyclase domain protein"/>
    <property type="match status" value="1"/>
</dbReference>
<dbReference type="Pfam" id="PF00990">
    <property type="entry name" value="GGDEF"/>
    <property type="match status" value="1"/>
</dbReference>
<keyword evidence="6 8" id="KW-0472">Membrane</keyword>
<dbReference type="InterPro" id="IPR043128">
    <property type="entry name" value="Rev_trsase/Diguanyl_cyclase"/>
</dbReference>
<dbReference type="InterPro" id="IPR042240">
    <property type="entry name" value="CHASE_sf"/>
</dbReference>
<evidence type="ECO:0000259" key="9">
    <source>
        <dbReference type="PROSITE" id="PS50887"/>
    </source>
</evidence>
<keyword evidence="5 8" id="KW-1133">Transmembrane helix</keyword>
<dbReference type="EMBL" id="MTSD02000002">
    <property type="protein sequence ID" value="OOV87510.1"/>
    <property type="molecule type" value="Genomic_DNA"/>
</dbReference>
<comment type="catalytic activity">
    <reaction evidence="7">
        <text>2 GTP = 3',3'-c-di-GMP + 2 diphosphate</text>
        <dbReference type="Rhea" id="RHEA:24898"/>
        <dbReference type="ChEBI" id="CHEBI:33019"/>
        <dbReference type="ChEBI" id="CHEBI:37565"/>
        <dbReference type="ChEBI" id="CHEBI:58805"/>
        <dbReference type="EC" id="2.7.7.65"/>
    </reaction>
</comment>
<sequence length="551" mass="62366">MKDTVTRNWALLVLTLGLMLSLGAAWLLHFSEQEQLRNRFVKDVSDRSAVFSRELNTSLETLYTLQTLFIGQAIPRLEDFEFVASNTRARHKDIVAIYWVPEISAGLRDVFERDIATTNGFRTFKVLRQQPDGQVVPSDKASGLHRPVVYFQGELSQKIPLGIDLTDNYPVNSLLMQAKLSGGLTLSSGRIALKDSLLKQGDYHSSMMKVALSIPLRGYPGKVAGYIVTVIDLRESFAKALSQIRVAGIDMKLWDQTGVQEPMLLHHHVSRTRLEIDERRSTLVPMHVNGNRQWFMEALPTFYYFNNKATWLPHLVFVLGMSLTGLICFSFVRIARRNAKIRHETHQLLTSNQELAEISRTDALTAVANRRYFDEVLDKEWKRSLRNKTPLTLIMVDIDCFKLYNDYYGHLEGDECIHAVAQTLRDMMSRPMDLVARYGGEEFAILLPDTNENAVILAEQCRKMIEQQRIAHAASKVSPYVTVSMGVATVNAAQTLDVSELIRHADRALYSAKANGRNQVVRAEIEVGHGGAPQLLEQNPLIQQGSEKRER</sequence>
<organism evidence="10 11">
    <name type="scientific">Oceanospirillum linum</name>
    <dbReference type="NCBI Taxonomy" id="966"/>
    <lineage>
        <taxon>Bacteria</taxon>
        <taxon>Pseudomonadati</taxon>
        <taxon>Pseudomonadota</taxon>
        <taxon>Gammaproteobacteria</taxon>
        <taxon>Oceanospirillales</taxon>
        <taxon>Oceanospirillaceae</taxon>
        <taxon>Oceanospirillum</taxon>
    </lineage>
</organism>
<dbReference type="SMART" id="SM00267">
    <property type="entry name" value="GGDEF"/>
    <property type="match status" value="1"/>
</dbReference>
<dbReference type="Pfam" id="PF03924">
    <property type="entry name" value="CHASE"/>
    <property type="match status" value="1"/>
</dbReference>
<keyword evidence="4 8" id="KW-0812">Transmembrane</keyword>
<evidence type="ECO:0000313" key="10">
    <source>
        <dbReference type="EMBL" id="OOV87510.1"/>
    </source>
</evidence>
<evidence type="ECO:0000256" key="3">
    <source>
        <dbReference type="ARBA" id="ARBA00012528"/>
    </source>
</evidence>
<dbReference type="GO" id="GO:0007165">
    <property type="term" value="P:signal transduction"/>
    <property type="evidence" value="ECO:0007669"/>
    <property type="project" value="UniProtKB-ARBA"/>
</dbReference>
<evidence type="ECO:0000313" key="11">
    <source>
        <dbReference type="Proteomes" id="UP000190064"/>
    </source>
</evidence>
<dbReference type="GO" id="GO:1902201">
    <property type="term" value="P:negative regulation of bacterial-type flagellum-dependent cell motility"/>
    <property type="evidence" value="ECO:0007669"/>
    <property type="project" value="TreeGrafter"/>
</dbReference>
<dbReference type="PROSITE" id="PS50887">
    <property type="entry name" value="GGDEF"/>
    <property type="match status" value="1"/>
</dbReference>
<feature type="domain" description="GGDEF" evidence="9">
    <location>
        <begin position="389"/>
        <end position="525"/>
    </location>
</feature>
<dbReference type="GO" id="GO:0005886">
    <property type="term" value="C:plasma membrane"/>
    <property type="evidence" value="ECO:0007669"/>
    <property type="project" value="TreeGrafter"/>
</dbReference>
<dbReference type="InterPro" id="IPR006189">
    <property type="entry name" value="CHASE_dom"/>
</dbReference>